<keyword evidence="6" id="KW-0472">Membrane</keyword>
<feature type="active site" evidence="5">
    <location>
        <position position="235"/>
    </location>
</feature>
<comment type="subcellular location">
    <subcellularLocation>
        <location evidence="5">Cytoplasm</location>
    </subcellularLocation>
</comment>
<protein>
    <recommendedName>
        <fullName evidence="5">Pimeloyl-[acyl-carrier protein] methyl ester esterase</fullName>
        <ecNumber evidence="5">3.1.1.85</ecNumber>
    </recommendedName>
    <alternativeName>
        <fullName evidence="5">Biotin synthesis protein BioH</fullName>
    </alternativeName>
    <alternativeName>
        <fullName evidence="5">Carboxylesterase BioH</fullName>
    </alternativeName>
</protein>
<dbReference type="RefSeq" id="WP_158341045.1">
    <property type="nucleotide sequence ID" value="NZ_CP029161.1"/>
</dbReference>
<dbReference type="InterPro" id="IPR050266">
    <property type="entry name" value="AB_hydrolase_sf"/>
</dbReference>
<dbReference type="AlphaFoldDB" id="A0A2U8DFL3"/>
<evidence type="ECO:0000259" key="7">
    <source>
        <dbReference type="Pfam" id="PF00561"/>
    </source>
</evidence>
<dbReference type="OrthoDB" id="9780744at2"/>
<feature type="active site" description="Nucleophile" evidence="5">
    <location>
        <position position="82"/>
    </location>
</feature>
<dbReference type="GO" id="GO:0005737">
    <property type="term" value="C:cytoplasm"/>
    <property type="evidence" value="ECO:0007669"/>
    <property type="project" value="UniProtKB-SubCell"/>
</dbReference>
<dbReference type="Gene3D" id="3.40.50.1820">
    <property type="entry name" value="alpha/beta hydrolase"/>
    <property type="match status" value="1"/>
</dbReference>
<evidence type="ECO:0000256" key="6">
    <source>
        <dbReference type="SAM" id="Phobius"/>
    </source>
</evidence>
<comment type="pathway">
    <text evidence="5">Cofactor biosynthesis; biotin biosynthesis.</text>
</comment>
<proteinExistence type="inferred from homology"/>
<dbReference type="EMBL" id="CP029161">
    <property type="protein sequence ID" value="AWH90275.1"/>
    <property type="molecule type" value="Genomic_DNA"/>
</dbReference>
<reference evidence="8 9" key="1">
    <citation type="submission" date="2018-04" db="EMBL/GenBank/DDBJ databases">
        <title>Genome sequence of Buchnera aphidicola from Melaphis sacchari.</title>
        <authorList>
            <person name="Geib S.M."/>
            <person name="Palmer N.A."/>
            <person name="Sattler S.E."/>
            <person name="Sarath G."/>
        </authorList>
    </citation>
    <scope>NUCLEOTIDE SEQUENCE [LARGE SCALE GENOMIC DNA]</scope>
    <source>
        <strain evidence="8 9">LSU</strain>
    </source>
</reference>
<keyword evidence="6" id="KW-0812">Transmembrane</keyword>
<feature type="domain" description="AB hydrolase-1" evidence="7">
    <location>
        <begin position="16"/>
        <end position="241"/>
    </location>
</feature>
<comment type="catalytic activity">
    <reaction evidence="5">
        <text>6-carboxyhexanoyl-[ACP] methyl ester + H2O = 6-carboxyhexanoyl-[ACP] + methanol + H(+)</text>
        <dbReference type="Rhea" id="RHEA:42700"/>
        <dbReference type="Rhea" id="RHEA-COMP:9955"/>
        <dbReference type="Rhea" id="RHEA-COMP:10186"/>
        <dbReference type="ChEBI" id="CHEBI:15377"/>
        <dbReference type="ChEBI" id="CHEBI:15378"/>
        <dbReference type="ChEBI" id="CHEBI:17790"/>
        <dbReference type="ChEBI" id="CHEBI:78846"/>
        <dbReference type="ChEBI" id="CHEBI:82735"/>
        <dbReference type="EC" id="3.1.1.85"/>
    </reaction>
</comment>
<evidence type="ECO:0000313" key="8">
    <source>
        <dbReference type="EMBL" id="AWH90275.1"/>
    </source>
</evidence>
<keyword evidence="3 5" id="KW-0093">Biotin biosynthesis</keyword>
<evidence type="ECO:0000256" key="5">
    <source>
        <dbReference type="HAMAP-Rule" id="MF_01260"/>
    </source>
</evidence>
<dbReference type="Pfam" id="PF00561">
    <property type="entry name" value="Abhydrolase_1"/>
    <property type="match status" value="1"/>
</dbReference>
<comment type="caution">
    <text evidence="5">Lacks conserved residue(s) required for the propagation of feature annotation.</text>
</comment>
<comment type="subunit">
    <text evidence="5">Monomer.</text>
</comment>
<accession>A0A2U8DFL3</accession>
<keyword evidence="4 5" id="KW-0378">Hydrolase</keyword>
<dbReference type="GO" id="GO:0009102">
    <property type="term" value="P:biotin biosynthetic process"/>
    <property type="evidence" value="ECO:0007669"/>
    <property type="project" value="UniProtKB-UniRule"/>
</dbReference>
<evidence type="ECO:0000256" key="1">
    <source>
        <dbReference type="ARBA" id="ARBA00022487"/>
    </source>
</evidence>
<evidence type="ECO:0000313" key="9">
    <source>
        <dbReference type="Proteomes" id="UP000244884"/>
    </source>
</evidence>
<name>A0A2U8DFL3_9GAMM</name>
<evidence type="ECO:0000256" key="2">
    <source>
        <dbReference type="ARBA" id="ARBA00022490"/>
    </source>
</evidence>
<dbReference type="InterPro" id="IPR029058">
    <property type="entry name" value="AB_hydrolase_fold"/>
</dbReference>
<dbReference type="GO" id="GO:0090499">
    <property type="term" value="F:pimelyl-[acyl-carrier protein] methyl ester esterase activity"/>
    <property type="evidence" value="ECO:0007669"/>
    <property type="project" value="UniProtKB-EC"/>
</dbReference>
<evidence type="ECO:0000256" key="4">
    <source>
        <dbReference type="ARBA" id="ARBA00022801"/>
    </source>
</evidence>
<sequence>MKKFYCNTIGHGEINLIFLSGWGFSSKIWFFIIKKIHLLYKCYLIDLPGIGINQQLNYINFQKMINILKKNIPKKSILIGWSIGGLIAIYLTIFYPKNILGIINVCSSPCFLKKKKWPGMEKNTIHHFYYQLKNNYYKTINNFLCLQTIGSEKYIQDVIKLKKIFLCEKKPNEKILKVGRKILENIDLRYEGMHLKTPLLRIYGELDHLVPQKISQILDIQWPNSKSEIIKKARHIPFVSHKEEFFIILLKFIKNFNI</sequence>
<keyword evidence="2 5" id="KW-0963">Cytoplasm</keyword>
<feature type="binding site" evidence="5">
    <location>
        <position position="235"/>
    </location>
    <ligand>
        <name>substrate</name>
    </ligand>
</feature>
<feature type="binding site" evidence="5">
    <location>
        <begin position="143"/>
        <end position="147"/>
    </location>
    <ligand>
        <name>substrate</name>
    </ligand>
</feature>
<feature type="binding site" evidence="5">
    <location>
        <position position="22"/>
    </location>
    <ligand>
        <name>substrate</name>
    </ligand>
</feature>
<dbReference type="PANTHER" id="PTHR43798:SF31">
    <property type="entry name" value="AB HYDROLASE SUPERFAMILY PROTEIN YCLE"/>
    <property type="match status" value="1"/>
</dbReference>
<comment type="function">
    <text evidence="5">The physiological role of BioH is to remove the methyl group introduced by BioC when the pimeloyl moiety is complete. It allows to synthesize pimeloyl-ACP via the fatty acid synthetic pathway through the hydrolysis of the ester bonds of pimeloyl-ACP esters.</text>
</comment>
<comment type="similarity">
    <text evidence="5">Belongs to the AB hydrolase superfamily. Carboxylesterase BioH family.</text>
</comment>
<dbReference type="HAMAP" id="MF_01260">
    <property type="entry name" value="Carboxylester"/>
    <property type="match status" value="1"/>
</dbReference>
<keyword evidence="6" id="KW-1133">Transmembrane helix</keyword>
<dbReference type="InterPro" id="IPR000073">
    <property type="entry name" value="AB_hydrolase_1"/>
</dbReference>
<dbReference type="SUPFAM" id="SSF53474">
    <property type="entry name" value="alpha/beta-Hydrolases"/>
    <property type="match status" value="1"/>
</dbReference>
<dbReference type="NCBIfam" id="TIGR01738">
    <property type="entry name" value="bioH"/>
    <property type="match status" value="1"/>
</dbReference>
<gene>
    <name evidence="5 8" type="primary">bioH</name>
    <name evidence="8" type="ORF">DD681_00315</name>
</gene>
<dbReference type="PANTHER" id="PTHR43798">
    <property type="entry name" value="MONOACYLGLYCEROL LIPASE"/>
    <property type="match status" value="1"/>
</dbReference>
<dbReference type="Proteomes" id="UP000244884">
    <property type="component" value="Chromosome"/>
</dbReference>
<dbReference type="GO" id="GO:0016020">
    <property type="term" value="C:membrane"/>
    <property type="evidence" value="ECO:0007669"/>
    <property type="project" value="TreeGrafter"/>
</dbReference>
<keyword evidence="1 5" id="KW-0719">Serine esterase</keyword>
<feature type="transmembrane region" description="Helical" evidence="6">
    <location>
        <begin position="77"/>
        <end position="95"/>
    </location>
</feature>
<organism evidence="8 9">
    <name type="scientific">Buchnera aphidicola</name>
    <name type="common">Melanaphis sacchari</name>
    <dbReference type="NCBI Taxonomy" id="2173854"/>
    <lineage>
        <taxon>Bacteria</taxon>
        <taxon>Pseudomonadati</taxon>
        <taxon>Pseudomonadota</taxon>
        <taxon>Gammaproteobacteria</taxon>
        <taxon>Enterobacterales</taxon>
        <taxon>Erwiniaceae</taxon>
        <taxon>Buchnera</taxon>
    </lineage>
</organism>
<feature type="active site" evidence="5">
    <location>
        <position position="207"/>
    </location>
</feature>
<dbReference type="InterPro" id="IPR010076">
    <property type="entry name" value="BioH"/>
</dbReference>
<dbReference type="EC" id="3.1.1.85" evidence="5"/>
<evidence type="ECO:0000256" key="3">
    <source>
        <dbReference type="ARBA" id="ARBA00022756"/>
    </source>
</evidence>